<proteinExistence type="predicted"/>
<keyword evidence="4" id="KW-1185">Reference proteome</keyword>
<keyword evidence="2" id="KW-0472">Membrane</keyword>
<evidence type="ECO:0000256" key="1">
    <source>
        <dbReference type="SAM" id="MobiDB-lite"/>
    </source>
</evidence>
<keyword evidence="2" id="KW-0812">Transmembrane</keyword>
<protein>
    <recommendedName>
        <fullName evidence="5">S-acyltransferase</fullName>
    </recommendedName>
</protein>
<dbReference type="OMA" id="MANTIRY"/>
<feature type="region of interest" description="Disordered" evidence="1">
    <location>
        <begin position="246"/>
        <end position="265"/>
    </location>
</feature>
<organism evidence="3 4">
    <name type="scientific">Chara braunii</name>
    <name type="common">Braun's stonewort</name>
    <dbReference type="NCBI Taxonomy" id="69332"/>
    <lineage>
        <taxon>Eukaryota</taxon>
        <taxon>Viridiplantae</taxon>
        <taxon>Streptophyta</taxon>
        <taxon>Charophyceae</taxon>
        <taxon>Charales</taxon>
        <taxon>Characeae</taxon>
        <taxon>Chara</taxon>
    </lineage>
</organism>
<keyword evidence="2" id="KW-1133">Transmembrane helix</keyword>
<dbReference type="AlphaFoldDB" id="A0A388JUS3"/>
<evidence type="ECO:0008006" key="5">
    <source>
        <dbReference type="Google" id="ProtNLM"/>
    </source>
</evidence>
<gene>
    <name evidence="3" type="ORF">CBR_g22348</name>
</gene>
<dbReference type="OrthoDB" id="331948at2759"/>
<feature type="transmembrane region" description="Helical" evidence="2">
    <location>
        <begin position="130"/>
        <end position="150"/>
    </location>
</feature>
<comment type="caution">
    <text evidence="3">The sequence shown here is derived from an EMBL/GenBank/DDBJ whole genome shotgun (WGS) entry which is preliminary data.</text>
</comment>
<evidence type="ECO:0000313" key="3">
    <source>
        <dbReference type="EMBL" id="GBG61551.1"/>
    </source>
</evidence>
<dbReference type="EMBL" id="BFEA01000021">
    <property type="protein sequence ID" value="GBG61551.1"/>
    <property type="molecule type" value="Genomic_DNA"/>
</dbReference>
<reference evidence="3 4" key="1">
    <citation type="journal article" date="2018" name="Cell">
        <title>The Chara Genome: Secondary Complexity and Implications for Plant Terrestrialization.</title>
        <authorList>
            <person name="Nishiyama T."/>
            <person name="Sakayama H."/>
            <person name="Vries J.D."/>
            <person name="Buschmann H."/>
            <person name="Saint-Marcoux D."/>
            <person name="Ullrich K.K."/>
            <person name="Haas F.B."/>
            <person name="Vanderstraeten L."/>
            <person name="Becker D."/>
            <person name="Lang D."/>
            <person name="Vosolsobe S."/>
            <person name="Rombauts S."/>
            <person name="Wilhelmsson P.K.I."/>
            <person name="Janitza P."/>
            <person name="Kern R."/>
            <person name="Heyl A."/>
            <person name="Rumpler F."/>
            <person name="Villalobos L.I.A.C."/>
            <person name="Clay J.M."/>
            <person name="Skokan R."/>
            <person name="Toyoda A."/>
            <person name="Suzuki Y."/>
            <person name="Kagoshima H."/>
            <person name="Schijlen E."/>
            <person name="Tajeshwar N."/>
            <person name="Catarino B."/>
            <person name="Hetherington A.J."/>
            <person name="Saltykova A."/>
            <person name="Bonnot C."/>
            <person name="Breuninger H."/>
            <person name="Symeonidi A."/>
            <person name="Radhakrishnan G.V."/>
            <person name="Van Nieuwerburgh F."/>
            <person name="Deforce D."/>
            <person name="Chang C."/>
            <person name="Karol K.G."/>
            <person name="Hedrich R."/>
            <person name="Ulvskov P."/>
            <person name="Glockner G."/>
            <person name="Delwiche C.F."/>
            <person name="Petrasek J."/>
            <person name="Van de Peer Y."/>
            <person name="Friml J."/>
            <person name="Beilby M."/>
            <person name="Dolan L."/>
            <person name="Kohara Y."/>
            <person name="Sugano S."/>
            <person name="Fujiyama A."/>
            <person name="Delaux P.-M."/>
            <person name="Quint M."/>
            <person name="TheiBen G."/>
            <person name="Hagemann M."/>
            <person name="Harholt J."/>
            <person name="Dunand C."/>
            <person name="Zachgo S."/>
            <person name="Langdale J."/>
            <person name="Maumus F."/>
            <person name="Straeten D.V.D."/>
            <person name="Gould S.B."/>
            <person name="Rensing S.A."/>
        </authorList>
    </citation>
    <scope>NUCLEOTIDE SEQUENCE [LARGE SCALE GENOMIC DNA]</scope>
    <source>
        <strain evidence="3 4">S276</strain>
    </source>
</reference>
<evidence type="ECO:0000256" key="2">
    <source>
        <dbReference type="SAM" id="Phobius"/>
    </source>
</evidence>
<name>A0A388JUS3_CHABU</name>
<dbReference type="Gramene" id="GBG61551">
    <property type="protein sequence ID" value="GBG61551"/>
    <property type="gene ID" value="CBR_g22348"/>
</dbReference>
<dbReference type="Proteomes" id="UP000265515">
    <property type="component" value="Unassembled WGS sequence"/>
</dbReference>
<sequence>METSLTLSSIANTLVPITAAAAGWGWLAVLLAVGGLILLYRSTSKDPGYIKSIRSSPEELKDAEEPLVARRGLDSPALWAGQWSQLCPTCKTLAMGLGAIITIQRLWQDHSAPSAAGPWIRHVSFSHADALVFLVVDVFVLCSVATLATMQGFQIARNITTNEMANQHRYTYLRGPDGRFLNPFDRGCSKNCGDFLLHGVTEDVMVSWLPRNNMLVPHIQRDLGSKEGIGGVGGASAMSNGGPCAGGSGGANHGHSHAHGLTHGHSASVPMGLAVGIMRNSYSKLGRTS</sequence>
<accession>A0A388JUS3</accession>
<evidence type="ECO:0000313" key="4">
    <source>
        <dbReference type="Proteomes" id="UP000265515"/>
    </source>
</evidence>
<feature type="transmembrane region" description="Helical" evidence="2">
    <location>
        <begin position="20"/>
        <end position="40"/>
    </location>
</feature>